<evidence type="ECO:0000313" key="1">
    <source>
        <dbReference type="EMBL" id="QSX94590.1"/>
    </source>
</evidence>
<dbReference type="CDD" id="cd09117">
    <property type="entry name" value="PLDc_Bfil_DEXD_like"/>
    <property type="match status" value="1"/>
</dbReference>
<dbReference type="AlphaFoldDB" id="A0AAJ4MPC9"/>
<dbReference type="RefSeq" id="WP_151096057.1">
    <property type="nucleotide sequence ID" value="NZ_CP071520.1"/>
</dbReference>
<protein>
    <submittedName>
        <fullName evidence="1">Phospholipase D family protein</fullName>
    </submittedName>
</protein>
<name>A0AAJ4MPC9_9BURK</name>
<gene>
    <name evidence="1" type="ORF">J3P46_17885</name>
</gene>
<accession>A0AAJ4MPC9</accession>
<organism evidence="1 2">
    <name type="scientific">Janthinobacterium lividum</name>
    <dbReference type="NCBI Taxonomy" id="29581"/>
    <lineage>
        <taxon>Bacteria</taxon>
        <taxon>Pseudomonadati</taxon>
        <taxon>Pseudomonadota</taxon>
        <taxon>Betaproteobacteria</taxon>
        <taxon>Burkholderiales</taxon>
        <taxon>Oxalobacteraceae</taxon>
        <taxon>Janthinobacterium</taxon>
    </lineage>
</organism>
<dbReference type="EMBL" id="CP071520">
    <property type="protein sequence ID" value="QSX94590.1"/>
    <property type="molecule type" value="Genomic_DNA"/>
</dbReference>
<sequence>MSIEIVAIQTKKDSMKLISTNTALRSNLIRLIKKYQNISFGTAWASAGTDVFASLTEARTRIRGAVIGTHFYQTDPDVLNEFIDSTTVKFVLQPHGVFHPKVFAFWDDTKWEVLIGSANLTAGAITNNSELSILITHADGPPELLSEVLHVIKGYASDARTIGPEDADAYRRMWKLKTQVREKLDGTFGGMPATKPEIDSPVMSMDWKTFYTRIQEDKTHGFDERLTLLDTVAREFASYQHFNDIPFQERLGIAGLRSKVIMNSEWFGSMVGAGKFYKQMNASEPAFSIALDSIPSKGAVTKVEYDTFITEYLKAFPNGRDGLGTATRLLSMKRPDTFLCVDGANLKKLAKDVGMKRADKLDYERYWTEVVKRLQGSPWWNSVMPSNEKEAKAWNSRAAMLDALFYEEIK</sequence>
<dbReference type="Proteomes" id="UP000662821">
    <property type="component" value="Chromosome"/>
</dbReference>
<reference evidence="1 2" key="1">
    <citation type="submission" date="2021-03" db="EMBL/GenBank/DDBJ databases">
        <title>Draft genome sequence of Janthinobacterium sp. strain PLB02 isolated from infected primmorphs (Lubomirskia baicalensis).</title>
        <authorList>
            <person name="Chernogor L.I."/>
            <person name="Belikov S.I."/>
            <person name="Petrushin I.S."/>
        </authorList>
    </citation>
    <scope>NUCLEOTIDE SEQUENCE [LARGE SCALE GENOMIC DNA]</scope>
    <source>
        <strain evidence="1 2">PLB02</strain>
    </source>
</reference>
<proteinExistence type="predicted"/>
<dbReference type="Gene3D" id="3.30.870.10">
    <property type="entry name" value="Endonuclease Chain A"/>
    <property type="match status" value="1"/>
</dbReference>
<dbReference type="SUPFAM" id="SSF56024">
    <property type="entry name" value="Phospholipase D/nuclease"/>
    <property type="match status" value="1"/>
</dbReference>
<evidence type="ECO:0000313" key="2">
    <source>
        <dbReference type="Proteomes" id="UP000662821"/>
    </source>
</evidence>